<evidence type="ECO:0000256" key="1">
    <source>
        <dbReference type="SAM" id="MobiDB-lite"/>
    </source>
</evidence>
<accession>A0A6V7PAZ7</accession>
<name>A0A6V7PAZ7_ANACO</name>
<protein>
    <submittedName>
        <fullName evidence="2">Uncharacterized protein</fullName>
    </submittedName>
</protein>
<gene>
    <name evidence="2" type="ORF">CB5_LOCUS11243</name>
</gene>
<dbReference type="PANTHER" id="PTHR15678:SF6">
    <property type="entry name" value="BRIDGE-LIKE LIPID TRANSFER PROTEIN FAMILY MEMBER 2"/>
    <property type="match status" value="1"/>
</dbReference>
<dbReference type="PANTHER" id="PTHR15678">
    <property type="entry name" value="ANTIGEN MLAA-22-RELATED"/>
    <property type="match status" value="1"/>
</dbReference>
<dbReference type="InterPro" id="IPR045167">
    <property type="entry name" value="Hobbit"/>
</dbReference>
<proteinExistence type="predicted"/>
<dbReference type="EMBL" id="LR862147">
    <property type="protein sequence ID" value="CAD1828032.1"/>
    <property type="molecule type" value="Genomic_DNA"/>
</dbReference>
<dbReference type="Pfam" id="PF10344">
    <property type="entry name" value="Hobbit"/>
    <property type="match status" value="1"/>
</dbReference>
<feature type="region of interest" description="Disordered" evidence="1">
    <location>
        <begin position="209"/>
        <end position="256"/>
    </location>
</feature>
<feature type="compositionally biased region" description="Basic and acidic residues" evidence="1">
    <location>
        <begin position="209"/>
        <end position="221"/>
    </location>
</feature>
<dbReference type="AlphaFoldDB" id="A0A6V7PAZ7"/>
<feature type="compositionally biased region" description="Low complexity" evidence="1">
    <location>
        <begin position="222"/>
        <end position="239"/>
    </location>
</feature>
<organism evidence="2">
    <name type="scientific">Ananas comosus var. bracteatus</name>
    <name type="common">red pineapple</name>
    <dbReference type="NCBI Taxonomy" id="296719"/>
    <lineage>
        <taxon>Eukaryota</taxon>
        <taxon>Viridiplantae</taxon>
        <taxon>Streptophyta</taxon>
        <taxon>Embryophyta</taxon>
        <taxon>Tracheophyta</taxon>
        <taxon>Spermatophyta</taxon>
        <taxon>Magnoliopsida</taxon>
        <taxon>Liliopsida</taxon>
        <taxon>Poales</taxon>
        <taxon>Bromeliaceae</taxon>
        <taxon>Bromelioideae</taxon>
        <taxon>Ananas</taxon>
    </lineage>
</organism>
<reference evidence="2" key="1">
    <citation type="submission" date="2020-07" db="EMBL/GenBank/DDBJ databases">
        <authorList>
            <person name="Lin J."/>
        </authorList>
    </citation>
    <scope>NUCLEOTIDE SEQUENCE</scope>
</reference>
<evidence type="ECO:0000313" key="2">
    <source>
        <dbReference type="EMBL" id="CAD1828032.1"/>
    </source>
</evidence>
<sequence>MPLGDDDPASGLIFIMSKLKYELCYSRGKQKFTFESKRGSLDLVYRGLDLHSLKVYLYQDSNSSAVRYTQTIKGGIINFTEKQRDDGFLLTSDYFTIRRQSPKADTARLLAWQEAGRKNLEMTYVRFEFENGSGSDHTLSDPSDDDGFNVVIADNCQRVFVYGLKLLWNIENRDAMWSWVGGISKAFEPPKPSPSRQYAQRKMIEEKQKLDESKIPLDDKSVSSPSTSHVVSSPVTQPVEISGPVSSQSPSTKLNSSSFDVAVKHGHIDDSEEGTLHFMVNVIQPQFNLHSEEANLGYLLL</sequence>
<feature type="compositionally biased region" description="Polar residues" evidence="1">
    <location>
        <begin position="244"/>
        <end position="256"/>
    </location>
</feature>